<evidence type="ECO:0000259" key="1">
    <source>
        <dbReference type="Pfam" id="PF15515"/>
    </source>
</evidence>
<dbReference type="CDD" id="cd22339">
    <property type="entry name" value="NciI-like"/>
    <property type="match status" value="1"/>
</dbReference>
<accession>A0A401LD12</accession>
<dbReference type="EMBL" id="BHVZ01000002">
    <property type="protein sequence ID" value="GCB29476.1"/>
    <property type="molecule type" value="Genomic_DNA"/>
</dbReference>
<proteinExistence type="predicted"/>
<dbReference type="Gene3D" id="3.40.210.20">
    <property type="entry name" value="MvaI/BcnI restriction endonuclease, catalytic domain"/>
    <property type="match status" value="1"/>
</dbReference>
<evidence type="ECO:0000313" key="3">
    <source>
        <dbReference type="Proteomes" id="UP000287361"/>
    </source>
</evidence>
<protein>
    <recommendedName>
        <fullName evidence="1">MvaI/BcnI restriction endonuclease domain-containing protein</fullName>
    </recommendedName>
</protein>
<feature type="domain" description="MvaI/BcnI restriction endonuclease" evidence="1">
    <location>
        <begin position="12"/>
        <end position="254"/>
    </location>
</feature>
<sequence length="260" mass="30043">MRERDLDLLRIRLQEIKEMGWIRNQRPGNAGGVGNTLEDLLDVAENNLQLPDFGDWELKSQRAETGSLLTLFHCEPKPRNARIVPKILLPLYGWPHQDAGTLYPINERSFRQTINATSCSDRGFKVNIDWNAECIYVSFDYRMIDDRHAEWRSFISEGVGKGDIDPNPYWTFGDISQKLSTKLNNLMYVKAETKHISGYECFKYNEIEAYVDPTLERFLALVESGAIYVDFDARTGHNHGTKFRIRPAAKNDLYQQHIIV</sequence>
<dbReference type="InterPro" id="IPR029127">
    <property type="entry name" value="MvaI_BcnI"/>
</dbReference>
<dbReference type="AlphaFoldDB" id="A0A401LD12"/>
<dbReference type="InterPro" id="IPR043004">
    <property type="entry name" value="MvaI_BcnI_cat"/>
</dbReference>
<comment type="caution">
    <text evidence="2">The sequence shown here is derived from an EMBL/GenBank/DDBJ whole genome shotgun (WGS) entry which is preliminary data.</text>
</comment>
<dbReference type="OrthoDB" id="1684155at2"/>
<dbReference type="Gene3D" id="3.30.70.3570">
    <property type="entry name" value="MvaI/BcnI restriction endonuclease, recognition domain"/>
    <property type="match status" value="1"/>
</dbReference>
<reference evidence="2 3" key="1">
    <citation type="submission" date="2018-10" db="EMBL/GenBank/DDBJ databases">
        <title>Draft Genome Sequence of Anaerotignum sp. KCTC 15736.</title>
        <authorList>
            <person name="Choi S.H."/>
            <person name="Kim J.S."/>
            <person name="Kang S.W."/>
            <person name="Lee J.S."/>
            <person name="Park S.H."/>
        </authorList>
    </citation>
    <scope>NUCLEOTIDE SEQUENCE [LARGE SCALE GENOMIC DNA]</scope>
    <source>
        <strain evidence="2 3">KCTC 15736</strain>
    </source>
</reference>
<keyword evidence="3" id="KW-1185">Reference proteome</keyword>
<evidence type="ECO:0000313" key="2">
    <source>
        <dbReference type="EMBL" id="GCB29476.1"/>
    </source>
</evidence>
<dbReference type="Pfam" id="PF15515">
    <property type="entry name" value="MvaI_BcnI"/>
    <property type="match status" value="1"/>
</dbReference>
<gene>
    <name evidence="2" type="ORF">KGMB03357_11370</name>
</gene>
<dbReference type="Proteomes" id="UP000287361">
    <property type="component" value="Unassembled WGS sequence"/>
</dbReference>
<name>A0A401LD12_9FIRM</name>
<organism evidence="2 3">
    <name type="scientific">Anaerotignum faecicola</name>
    <dbReference type="NCBI Taxonomy" id="2358141"/>
    <lineage>
        <taxon>Bacteria</taxon>
        <taxon>Bacillati</taxon>
        <taxon>Bacillota</taxon>
        <taxon>Clostridia</taxon>
        <taxon>Lachnospirales</taxon>
        <taxon>Anaerotignaceae</taxon>
        <taxon>Anaerotignum</taxon>
    </lineage>
</organism>
<dbReference type="InterPro" id="IPR043005">
    <property type="entry name" value="MvaI_BcnI_rec"/>
</dbReference>